<feature type="compositionally biased region" description="Polar residues" evidence="1">
    <location>
        <begin position="362"/>
        <end position="371"/>
    </location>
</feature>
<evidence type="ECO:0000313" key="3">
    <source>
        <dbReference type="Proteomes" id="UP001358614"/>
    </source>
</evidence>
<keyword evidence="3" id="KW-1185">Reference proteome</keyword>
<protein>
    <recommendedName>
        <fullName evidence="4">TPX2 C-terminal domain-containing protein</fullName>
    </recommendedName>
</protein>
<feature type="compositionally biased region" description="Polar residues" evidence="1">
    <location>
        <begin position="381"/>
        <end position="393"/>
    </location>
</feature>
<dbReference type="KEGG" id="ker:91104366"/>
<dbReference type="RefSeq" id="XP_066085431.1">
    <property type="nucleotide sequence ID" value="XM_066229334.1"/>
</dbReference>
<evidence type="ECO:0008006" key="4">
    <source>
        <dbReference type="Google" id="ProtNLM"/>
    </source>
</evidence>
<feature type="compositionally biased region" description="Polar residues" evidence="1">
    <location>
        <begin position="400"/>
        <end position="413"/>
    </location>
</feature>
<feature type="compositionally biased region" description="Polar residues" evidence="1">
    <location>
        <begin position="217"/>
        <end position="231"/>
    </location>
</feature>
<dbReference type="Proteomes" id="UP001358614">
    <property type="component" value="Chromosome 1"/>
</dbReference>
<dbReference type="EMBL" id="CP144089">
    <property type="protein sequence ID" value="WWD07464.1"/>
    <property type="molecule type" value="Genomic_DNA"/>
</dbReference>
<feature type="region of interest" description="Disordered" evidence="1">
    <location>
        <begin position="333"/>
        <end position="453"/>
    </location>
</feature>
<accession>A0AAX4KNB2</accession>
<feature type="compositionally biased region" description="Basic and acidic residues" evidence="1">
    <location>
        <begin position="414"/>
        <end position="453"/>
    </location>
</feature>
<reference evidence="2 3" key="1">
    <citation type="submission" date="2024-01" db="EMBL/GenBank/DDBJ databases">
        <title>Comparative genomics of Cryptococcus and Kwoniella reveals pathogenesis evolution and contrasting modes of karyotype evolution via chromosome fusion or intercentromeric recombination.</title>
        <authorList>
            <person name="Coelho M.A."/>
            <person name="David-Palma M."/>
            <person name="Shea T."/>
            <person name="Bowers K."/>
            <person name="McGinley-Smith S."/>
            <person name="Mohammad A.W."/>
            <person name="Gnirke A."/>
            <person name="Yurkov A.M."/>
            <person name="Nowrousian M."/>
            <person name="Sun S."/>
            <person name="Cuomo C.A."/>
            <person name="Heitman J."/>
        </authorList>
    </citation>
    <scope>NUCLEOTIDE SEQUENCE [LARGE SCALE GENOMIC DNA]</scope>
    <source>
        <strain evidence="2 3">PYCC6329</strain>
    </source>
</reference>
<evidence type="ECO:0000313" key="2">
    <source>
        <dbReference type="EMBL" id="WWD07464.1"/>
    </source>
</evidence>
<feature type="compositionally biased region" description="Low complexity" evidence="1">
    <location>
        <begin position="539"/>
        <end position="549"/>
    </location>
</feature>
<name>A0AAX4KNB2_9TREE</name>
<proteinExistence type="predicted"/>
<organism evidence="2 3">
    <name type="scientific">Kwoniella europaea PYCC6329</name>
    <dbReference type="NCBI Taxonomy" id="1423913"/>
    <lineage>
        <taxon>Eukaryota</taxon>
        <taxon>Fungi</taxon>
        <taxon>Dikarya</taxon>
        <taxon>Basidiomycota</taxon>
        <taxon>Agaricomycotina</taxon>
        <taxon>Tremellomycetes</taxon>
        <taxon>Tremellales</taxon>
        <taxon>Cryptococcaceae</taxon>
        <taxon>Kwoniella</taxon>
    </lineage>
</organism>
<evidence type="ECO:0000256" key="1">
    <source>
        <dbReference type="SAM" id="MobiDB-lite"/>
    </source>
</evidence>
<dbReference type="GeneID" id="91104366"/>
<feature type="region of interest" description="Disordered" evidence="1">
    <location>
        <begin position="128"/>
        <end position="276"/>
    </location>
</feature>
<feature type="region of interest" description="Disordered" evidence="1">
    <location>
        <begin position="518"/>
        <end position="579"/>
    </location>
</feature>
<dbReference type="AlphaFoldDB" id="A0AAX4KNB2"/>
<feature type="region of interest" description="Disordered" evidence="1">
    <location>
        <begin position="57"/>
        <end position="91"/>
    </location>
</feature>
<sequence length="755" mass="87177">MSTNPPIRSIPIQRNHSPNHHIQRYLASVRPYLEEHAHHGRSYFARVMGLQQHEQADRYTAQHKPMHDRHSQPNGHLMQNSGGGGGGRATYIQQYDDKENNSTVLRHLPISSNPSRRQYASYAYPDEEVMTSRQPDVSLPKSHNPPLASRSDRKILNTAPLLKTDSNREEDNEVAQRKLARKLRRREQASEAKPEVEHNPSPPPRRTSRRKRPTAPVGTSSLEESINQNGEKQIKKKRKVLPALQAANDYKPRNVHSKTERLTMDPSQKPGFLLNGKASKPIHLTRLHAKARRESVKPFNENEFLQLDVSQQNISMVYEDEETLNWDKKFRPRRTIDPVQTQSKKHDVPRPLTHRDHRPSQAVRSQFSYHSISRLPPPGITKSSSWPTGSSEISRLKPNITVQPPSSIRTLSQVDREDKARRDNREENRSKEKDREKQERLERQQEKAVFQHREERHRAELERMELEKIEWVKEEGLRRQEAERVRREREWVEKTRREQDQRVRLEYENSQRDLRGITEKKRWKLPHDHPLQHTLKPQSESSRISHQSSKLASESQYHPYYPNAGASIDGRPENAPDTSFKLKIPQSHHQIPVTVVPTPAIPPSSEPMKPHRIPYIPTQAPISTTVRPFVQPSTSSEPRQEHIPRLPLRATGSMLPPPVPLKAYVQQPSHPPSSTRTLSDIATYCRTHSRLPPPTPQPHVFGRGELPTVPKQPSFSTIKWFIILTQINMEIPQTEIVAGQLSRELSSNIIPHVLL</sequence>
<gene>
    <name evidence="2" type="ORF">V865_005565</name>
</gene>
<feature type="compositionally biased region" description="Basic and acidic residues" evidence="1">
    <location>
        <begin position="518"/>
        <end position="531"/>
    </location>
</feature>
<feature type="compositionally biased region" description="Basic and acidic residues" evidence="1">
    <location>
        <begin position="186"/>
        <end position="198"/>
    </location>
</feature>